<dbReference type="SMART" id="SM00342">
    <property type="entry name" value="HTH_ARAC"/>
    <property type="match status" value="1"/>
</dbReference>
<keyword evidence="6" id="KW-1185">Reference proteome</keyword>
<keyword evidence="3" id="KW-0804">Transcription</keyword>
<dbReference type="GO" id="GO:0003700">
    <property type="term" value="F:DNA-binding transcription factor activity"/>
    <property type="evidence" value="ECO:0007669"/>
    <property type="project" value="InterPro"/>
</dbReference>
<dbReference type="PANTHER" id="PTHR46796:SF14">
    <property type="entry name" value="TRANSCRIPTIONAL REGULATORY PROTEIN"/>
    <property type="match status" value="1"/>
</dbReference>
<dbReference type="InterPro" id="IPR050204">
    <property type="entry name" value="AraC_XylS_family_regulators"/>
</dbReference>
<dbReference type="RefSeq" id="WP_134763974.1">
    <property type="nucleotide sequence ID" value="NZ_SOZD01000009.1"/>
</dbReference>
<dbReference type="Proteomes" id="UP000298179">
    <property type="component" value="Unassembled WGS sequence"/>
</dbReference>
<dbReference type="OrthoDB" id="110167at2"/>
<dbReference type="PANTHER" id="PTHR46796">
    <property type="entry name" value="HTH-TYPE TRANSCRIPTIONAL ACTIVATOR RHAS-RELATED"/>
    <property type="match status" value="1"/>
</dbReference>
<keyword evidence="1" id="KW-0805">Transcription regulation</keyword>
<dbReference type="InterPro" id="IPR018062">
    <property type="entry name" value="HTH_AraC-typ_CS"/>
</dbReference>
<dbReference type="InterPro" id="IPR018060">
    <property type="entry name" value="HTH_AraC"/>
</dbReference>
<evidence type="ECO:0000313" key="5">
    <source>
        <dbReference type="EMBL" id="TFF18380.1"/>
    </source>
</evidence>
<dbReference type="EMBL" id="SOZD01000009">
    <property type="protein sequence ID" value="TFF18380.1"/>
    <property type="molecule type" value="Genomic_DNA"/>
</dbReference>
<sequence>MSFRISMRARTEGIRPTRPVRWRNLDGIVGVHWVAEGHSRAKGFYVSPDPRIVVFLNDVSAQIRMSNQPGGSPAEFRPMPRAIYVPAGQPMWTDFTAAHSFSHLDLHLHRDRMLRFLAPSVGSSAAQAALRRPAEIEAAGAIETLAKLLADELAAPVRHGVYAESLVGSIATAMLELPPDIDTGDGGLAPAEMEKLAAHLEEKGRLTVADMAAIVDLSADRFTARFKQTTGQTPLQWQLASRIARAKTLLMRRELTVAAVASQLGFTDQAHFTRMFRQIAGETPAAWRQAQGAGRPPR</sequence>
<proteinExistence type="predicted"/>
<protein>
    <submittedName>
        <fullName evidence="5">AraC family transcriptional regulator</fullName>
    </submittedName>
</protein>
<dbReference type="Gene3D" id="1.10.10.60">
    <property type="entry name" value="Homeodomain-like"/>
    <property type="match status" value="2"/>
</dbReference>
<evidence type="ECO:0000256" key="3">
    <source>
        <dbReference type="ARBA" id="ARBA00023163"/>
    </source>
</evidence>
<evidence type="ECO:0000313" key="6">
    <source>
        <dbReference type="Proteomes" id="UP000298179"/>
    </source>
</evidence>
<accession>A0A4Y8RA71</accession>
<evidence type="ECO:0000256" key="2">
    <source>
        <dbReference type="ARBA" id="ARBA00023125"/>
    </source>
</evidence>
<organism evidence="5 6">
    <name type="scientific">Jiella endophytica</name>
    <dbReference type="NCBI Taxonomy" id="2558362"/>
    <lineage>
        <taxon>Bacteria</taxon>
        <taxon>Pseudomonadati</taxon>
        <taxon>Pseudomonadota</taxon>
        <taxon>Alphaproteobacteria</taxon>
        <taxon>Hyphomicrobiales</taxon>
        <taxon>Aurantimonadaceae</taxon>
        <taxon>Jiella</taxon>
    </lineage>
</organism>
<dbReference type="PROSITE" id="PS00041">
    <property type="entry name" value="HTH_ARAC_FAMILY_1"/>
    <property type="match status" value="1"/>
</dbReference>
<dbReference type="AlphaFoldDB" id="A0A4Y8RA71"/>
<evidence type="ECO:0000259" key="4">
    <source>
        <dbReference type="PROSITE" id="PS01124"/>
    </source>
</evidence>
<keyword evidence="2" id="KW-0238">DNA-binding</keyword>
<dbReference type="SUPFAM" id="SSF46689">
    <property type="entry name" value="Homeodomain-like"/>
    <property type="match status" value="2"/>
</dbReference>
<reference evidence="5 6" key="1">
    <citation type="submission" date="2019-03" db="EMBL/GenBank/DDBJ databases">
        <title>Jiella endophytica sp. nov., a novel endophytic bacterium isolated from root of Ficus microcarpa Linn. f.</title>
        <authorList>
            <person name="Tuo L."/>
        </authorList>
    </citation>
    <scope>NUCLEOTIDE SEQUENCE [LARGE SCALE GENOMIC DNA]</scope>
    <source>
        <strain evidence="5 6">CBS5Q-3</strain>
    </source>
</reference>
<dbReference type="PRINTS" id="PR00032">
    <property type="entry name" value="HTHARAC"/>
</dbReference>
<name>A0A4Y8RA71_9HYPH</name>
<gene>
    <name evidence="5" type="ORF">E3C22_21660</name>
</gene>
<comment type="caution">
    <text evidence="5">The sequence shown here is derived from an EMBL/GenBank/DDBJ whole genome shotgun (WGS) entry which is preliminary data.</text>
</comment>
<dbReference type="InterPro" id="IPR020449">
    <property type="entry name" value="Tscrpt_reg_AraC-type_HTH"/>
</dbReference>
<dbReference type="PROSITE" id="PS01124">
    <property type="entry name" value="HTH_ARAC_FAMILY_2"/>
    <property type="match status" value="1"/>
</dbReference>
<dbReference type="GO" id="GO:0043565">
    <property type="term" value="F:sequence-specific DNA binding"/>
    <property type="evidence" value="ECO:0007669"/>
    <property type="project" value="InterPro"/>
</dbReference>
<feature type="domain" description="HTH araC/xylS-type" evidence="4">
    <location>
        <begin position="190"/>
        <end position="290"/>
    </location>
</feature>
<dbReference type="Pfam" id="PF12833">
    <property type="entry name" value="HTH_18"/>
    <property type="match status" value="1"/>
</dbReference>
<evidence type="ECO:0000256" key="1">
    <source>
        <dbReference type="ARBA" id="ARBA00023015"/>
    </source>
</evidence>
<dbReference type="InterPro" id="IPR009057">
    <property type="entry name" value="Homeodomain-like_sf"/>
</dbReference>